<accession>A0A5C1QE39</accession>
<evidence type="ECO:0000313" key="5">
    <source>
        <dbReference type="EMBL" id="QEN04916.1"/>
    </source>
</evidence>
<dbReference type="InterPro" id="IPR050490">
    <property type="entry name" value="Bact_solute-bd_prot1"/>
</dbReference>
<dbReference type="RefSeq" id="WP_149568157.1">
    <property type="nucleotide sequence ID" value="NZ_CP035807.1"/>
</dbReference>
<dbReference type="PANTHER" id="PTHR43649:SF29">
    <property type="entry name" value="OSMOPROTECTIVE COMPOUNDS-BINDING PROTEIN GGTB"/>
    <property type="match status" value="1"/>
</dbReference>
<reference evidence="5 6" key="1">
    <citation type="submission" date="2019-02" db="EMBL/GenBank/DDBJ databases">
        <authorList>
            <person name="Fomenkov A."/>
            <person name="Dubinina G."/>
            <person name="Grabovich M."/>
            <person name="Vincze T."/>
            <person name="Roberts R.J."/>
        </authorList>
    </citation>
    <scope>NUCLEOTIDE SEQUENCE [LARGE SCALE GENOMIC DNA]</scope>
    <source>
        <strain evidence="5 6">P</strain>
    </source>
</reference>
<dbReference type="AlphaFoldDB" id="A0A5C1QE39"/>
<comment type="similarity">
    <text evidence="2">Belongs to the bacterial solute-binding protein 1 family.</text>
</comment>
<dbReference type="Gene3D" id="3.40.190.10">
    <property type="entry name" value="Periplasmic binding protein-like II"/>
    <property type="match status" value="2"/>
</dbReference>
<evidence type="ECO:0000313" key="6">
    <source>
        <dbReference type="Proteomes" id="UP000323824"/>
    </source>
</evidence>
<feature type="signal peptide" evidence="4">
    <location>
        <begin position="1"/>
        <end position="25"/>
    </location>
</feature>
<gene>
    <name evidence="5" type="ORF">EW093_09420</name>
</gene>
<comment type="subcellular location">
    <subcellularLocation>
        <location evidence="1">Periplasm</location>
    </subcellularLocation>
</comment>
<dbReference type="InterPro" id="IPR006059">
    <property type="entry name" value="SBP"/>
</dbReference>
<evidence type="ECO:0000256" key="4">
    <source>
        <dbReference type="SAM" id="SignalP"/>
    </source>
</evidence>
<dbReference type="Pfam" id="PF01547">
    <property type="entry name" value="SBP_bac_1"/>
    <property type="match status" value="1"/>
</dbReference>
<dbReference type="OrthoDB" id="9798191at2"/>
<dbReference type="PANTHER" id="PTHR43649">
    <property type="entry name" value="ARABINOSE-BINDING PROTEIN-RELATED"/>
    <property type="match status" value="1"/>
</dbReference>
<dbReference type="EMBL" id="CP035807">
    <property type="protein sequence ID" value="QEN04916.1"/>
    <property type="molecule type" value="Genomic_DNA"/>
</dbReference>
<keyword evidence="3" id="KW-0813">Transport</keyword>
<dbReference type="Proteomes" id="UP000323824">
    <property type="component" value="Chromosome"/>
</dbReference>
<organism evidence="5 6">
    <name type="scientific">Thiospirochaeta perfilievii</name>
    <dbReference type="NCBI Taxonomy" id="252967"/>
    <lineage>
        <taxon>Bacteria</taxon>
        <taxon>Pseudomonadati</taxon>
        <taxon>Spirochaetota</taxon>
        <taxon>Spirochaetia</taxon>
        <taxon>Spirochaetales</taxon>
        <taxon>Spirochaetaceae</taxon>
        <taxon>Thiospirochaeta</taxon>
    </lineage>
</organism>
<proteinExistence type="inferred from homology"/>
<dbReference type="KEGG" id="sper:EW093_09420"/>
<evidence type="ECO:0000256" key="2">
    <source>
        <dbReference type="ARBA" id="ARBA00008520"/>
    </source>
</evidence>
<evidence type="ECO:0000256" key="1">
    <source>
        <dbReference type="ARBA" id="ARBA00004418"/>
    </source>
</evidence>
<keyword evidence="6" id="KW-1185">Reference proteome</keyword>
<dbReference type="GO" id="GO:0042597">
    <property type="term" value="C:periplasmic space"/>
    <property type="evidence" value="ECO:0007669"/>
    <property type="project" value="UniProtKB-SubCell"/>
</dbReference>
<feature type="chain" id="PRO_5023127782" evidence="4">
    <location>
        <begin position="26"/>
        <end position="421"/>
    </location>
</feature>
<reference evidence="5 6" key="2">
    <citation type="submission" date="2019-09" db="EMBL/GenBank/DDBJ databases">
        <title>Complete Genome Sequence and Methylome Analysis of free living Spirochaetas.</title>
        <authorList>
            <person name="Leshcheva N."/>
            <person name="Mikheeva N."/>
        </authorList>
    </citation>
    <scope>NUCLEOTIDE SEQUENCE [LARGE SCALE GENOMIC DNA]</scope>
    <source>
        <strain evidence="5 6">P</strain>
    </source>
</reference>
<dbReference type="SUPFAM" id="SSF53850">
    <property type="entry name" value="Periplasmic binding protein-like II"/>
    <property type="match status" value="1"/>
</dbReference>
<name>A0A5C1QE39_9SPIO</name>
<sequence length="421" mass="46799">MKKLLLVSCLILSTVVLFSKNSAEAKNFDDGVITLNLWDIMVTDDEARVIKPTIDKWNKNNPGVQIVRDSLDDDSYKTKIKTAIAANEAPDLFFTWGGGFSAPFVDSGKVLNLDSYISKEFKSKALEGSLSYCTYNDNLYGLPYGMWVGVLYCNQEMFDNLGLEIPETFEELLDVAKVFKDNGVGAIGVGAAEKWVGMFYHNIIAERTAGAKLTNLALSGLAPYDSPEFVEAAEKLEALVNADVFNNGYMGMDYEGAQNMFLQGEIPMFFQGDWVSGDCELDDSPVKGKIVVKHFPYIKGHEEFKYDFLGGSVDSFMISANTKYPKEATEFLQFLVEELSTEGAKEGINLPVYKADIDLTSVNRVTRQIIDLTKDATGFTLAWDTFLVGEDAELHLDLVQEMFAGMITPEEFSSKMQTINQ</sequence>
<keyword evidence="4" id="KW-0732">Signal</keyword>
<evidence type="ECO:0000256" key="3">
    <source>
        <dbReference type="ARBA" id="ARBA00022448"/>
    </source>
</evidence>
<protein>
    <submittedName>
        <fullName evidence="5">Extracellular solute-binding protein</fullName>
    </submittedName>
</protein>